<keyword evidence="3" id="KW-0633">Potassium transport</keyword>
<dbReference type="InterPro" id="IPR006153">
    <property type="entry name" value="Cation/H_exchanger_TM"/>
</dbReference>
<comment type="caution">
    <text evidence="13">The sequence shown here is derived from an EMBL/GenBank/DDBJ whole genome shotgun (WGS) entry which is preliminary data.</text>
</comment>
<comment type="subcellular location">
    <subcellularLocation>
        <location evidence="1">Membrane</location>
        <topology evidence="1">Multi-pass membrane protein</topology>
    </subcellularLocation>
</comment>
<organism evidence="13 14">
    <name type="scientific">Stephania cephalantha</name>
    <dbReference type="NCBI Taxonomy" id="152367"/>
    <lineage>
        <taxon>Eukaryota</taxon>
        <taxon>Viridiplantae</taxon>
        <taxon>Streptophyta</taxon>
        <taxon>Embryophyta</taxon>
        <taxon>Tracheophyta</taxon>
        <taxon>Spermatophyta</taxon>
        <taxon>Magnoliopsida</taxon>
        <taxon>Ranunculales</taxon>
        <taxon>Menispermaceae</taxon>
        <taxon>Menispermoideae</taxon>
        <taxon>Cissampelideae</taxon>
        <taxon>Stephania</taxon>
    </lineage>
</organism>
<dbReference type="GO" id="GO:0006885">
    <property type="term" value="P:regulation of pH"/>
    <property type="evidence" value="ECO:0007669"/>
    <property type="project" value="TreeGrafter"/>
</dbReference>
<dbReference type="Pfam" id="PF23256">
    <property type="entry name" value="CHX17_2nd"/>
    <property type="match status" value="1"/>
</dbReference>
<keyword evidence="7" id="KW-0406">Ion transport</keyword>
<dbReference type="PANTHER" id="PTHR32468:SF109">
    <property type="entry name" value="CATION_H(+) ANTIPORTER 24-RELATED"/>
    <property type="match status" value="1"/>
</dbReference>
<feature type="transmembrane region" description="Helical" evidence="10">
    <location>
        <begin position="45"/>
        <end position="63"/>
    </location>
</feature>
<dbReference type="Gene3D" id="3.40.50.12370">
    <property type="match status" value="1"/>
</dbReference>
<dbReference type="Proteomes" id="UP001419268">
    <property type="component" value="Unassembled WGS sequence"/>
</dbReference>
<proteinExistence type="inferred from homology"/>
<name>A0AAP0J5F2_9MAGN</name>
<evidence type="ECO:0008006" key="15">
    <source>
        <dbReference type="Google" id="ProtNLM"/>
    </source>
</evidence>
<gene>
    <name evidence="13" type="ORF">Scep_015599</name>
</gene>
<feature type="domain" description="Cation/H(+) antiporter central" evidence="12">
    <location>
        <begin position="493"/>
        <end position="620"/>
    </location>
</feature>
<dbReference type="Gene3D" id="1.20.1530.20">
    <property type="match status" value="1"/>
</dbReference>
<dbReference type="PANTHER" id="PTHR32468">
    <property type="entry name" value="CATION/H + ANTIPORTER"/>
    <property type="match status" value="1"/>
</dbReference>
<dbReference type="GO" id="GO:0012505">
    <property type="term" value="C:endomembrane system"/>
    <property type="evidence" value="ECO:0007669"/>
    <property type="project" value="TreeGrafter"/>
</dbReference>
<keyword evidence="2" id="KW-0813">Transport</keyword>
<evidence type="ECO:0000313" key="13">
    <source>
        <dbReference type="EMBL" id="KAK9126753.1"/>
    </source>
</evidence>
<dbReference type="InterPro" id="IPR057291">
    <property type="entry name" value="CHX17_2nd"/>
</dbReference>
<feature type="domain" description="Cation/H+ exchanger transmembrane" evidence="11">
    <location>
        <begin position="173"/>
        <end position="438"/>
    </location>
</feature>
<protein>
    <recommendedName>
        <fullName evidence="15">Cation/H+ exchanger domain-containing protein</fullName>
    </recommendedName>
</protein>
<dbReference type="GO" id="GO:1902600">
    <property type="term" value="P:proton transmembrane transport"/>
    <property type="evidence" value="ECO:0007669"/>
    <property type="project" value="InterPro"/>
</dbReference>
<feature type="transmembrane region" description="Helical" evidence="10">
    <location>
        <begin position="354"/>
        <end position="379"/>
    </location>
</feature>
<dbReference type="AlphaFoldDB" id="A0AAP0J5F2"/>
<dbReference type="Pfam" id="PF00999">
    <property type="entry name" value="Na_H_Exchanger"/>
    <property type="match status" value="1"/>
</dbReference>
<evidence type="ECO:0000256" key="6">
    <source>
        <dbReference type="ARBA" id="ARBA00022989"/>
    </source>
</evidence>
<evidence type="ECO:0000313" key="14">
    <source>
        <dbReference type="Proteomes" id="UP001419268"/>
    </source>
</evidence>
<dbReference type="InterPro" id="IPR038770">
    <property type="entry name" value="Na+/solute_symporter_sf"/>
</dbReference>
<feature type="transmembrane region" description="Helical" evidence="10">
    <location>
        <begin position="276"/>
        <end position="309"/>
    </location>
</feature>
<feature type="transmembrane region" description="Helical" evidence="10">
    <location>
        <begin position="420"/>
        <end position="439"/>
    </location>
</feature>
<evidence type="ECO:0000259" key="11">
    <source>
        <dbReference type="Pfam" id="PF00999"/>
    </source>
</evidence>
<accession>A0AAP0J5F2</accession>
<evidence type="ECO:0000256" key="3">
    <source>
        <dbReference type="ARBA" id="ARBA00022538"/>
    </source>
</evidence>
<keyword evidence="8 10" id="KW-0472">Membrane</keyword>
<keyword evidence="4 10" id="KW-0812">Transmembrane</keyword>
<keyword evidence="14" id="KW-1185">Reference proteome</keyword>
<evidence type="ECO:0000256" key="8">
    <source>
        <dbReference type="ARBA" id="ARBA00023136"/>
    </source>
</evidence>
<comment type="similarity">
    <text evidence="9">Belongs to the monovalent cation:proton antiporter 2 (CPA2) transporter (TC 2.A.37) family. CHX (TC 2.A.37.4) subfamily.</text>
</comment>
<dbReference type="EMBL" id="JBBNAG010000006">
    <property type="protein sequence ID" value="KAK9126753.1"/>
    <property type="molecule type" value="Genomic_DNA"/>
</dbReference>
<feature type="transmembrane region" description="Helical" evidence="10">
    <location>
        <begin position="237"/>
        <end position="256"/>
    </location>
</feature>
<reference evidence="13 14" key="1">
    <citation type="submission" date="2024-01" db="EMBL/GenBank/DDBJ databases">
        <title>Genome assemblies of Stephania.</title>
        <authorList>
            <person name="Yang L."/>
        </authorList>
    </citation>
    <scope>NUCLEOTIDE SEQUENCE [LARGE SCALE GENOMIC DNA]</scope>
    <source>
        <strain evidence="13">JXDWG</strain>
        <tissue evidence="13">Leaf</tissue>
    </source>
</reference>
<dbReference type="InterPro" id="IPR050794">
    <property type="entry name" value="CPA2_transporter"/>
</dbReference>
<dbReference type="GO" id="GO:0016020">
    <property type="term" value="C:membrane"/>
    <property type="evidence" value="ECO:0007669"/>
    <property type="project" value="UniProtKB-SubCell"/>
</dbReference>
<evidence type="ECO:0000256" key="10">
    <source>
        <dbReference type="SAM" id="Phobius"/>
    </source>
</evidence>
<evidence type="ECO:0000256" key="7">
    <source>
        <dbReference type="ARBA" id="ARBA00023065"/>
    </source>
</evidence>
<keyword evidence="5" id="KW-0630">Potassium</keyword>
<feature type="transmembrane region" description="Helical" evidence="10">
    <location>
        <begin position="173"/>
        <end position="193"/>
    </location>
</feature>
<evidence type="ECO:0000256" key="5">
    <source>
        <dbReference type="ARBA" id="ARBA00022958"/>
    </source>
</evidence>
<evidence type="ECO:0000256" key="1">
    <source>
        <dbReference type="ARBA" id="ARBA00004141"/>
    </source>
</evidence>
<dbReference type="GO" id="GO:0015297">
    <property type="term" value="F:antiporter activity"/>
    <property type="evidence" value="ECO:0007669"/>
    <property type="project" value="InterPro"/>
</dbReference>
<evidence type="ECO:0000256" key="9">
    <source>
        <dbReference type="ARBA" id="ARBA00038341"/>
    </source>
</evidence>
<keyword evidence="6 10" id="KW-1133">Transmembrane helix</keyword>
<evidence type="ECO:0000256" key="2">
    <source>
        <dbReference type="ARBA" id="ARBA00022448"/>
    </source>
</evidence>
<evidence type="ECO:0000259" key="12">
    <source>
        <dbReference type="Pfam" id="PF23256"/>
    </source>
</evidence>
<evidence type="ECO:0000256" key="4">
    <source>
        <dbReference type="ARBA" id="ARBA00022692"/>
    </source>
</evidence>
<feature type="transmembrane region" description="Helical" evidence="10">
    <location>
        <begin position="205"/>
        <end position="225"/>
    </location>
</feature>
<sequence>MASSSNFSSAFPDHSKIIKCRLIGKMFQDGIIFGDNPFNYAYPRILILISLVTILTHIIHFLLRPLKQPRVVAEIMDAGGNHLGSIIFESKQNVRKSHVPRQRILGVPNRVGIGDGIVHFCGWCENGHYDGEKCGEESVLCRNIRNGCSVRACMCKAFIFQDRINPGMSTTSSIIGLASSMSMTGFMVIYLILKELNLLNSDIGRLALNAAMVTDAVAFNALLLFEAMKQSSVDSTITFKFLACLAWVGALALFVLRPTAMWVSRKTPPGTPVSQFYVVVFMMSVLLMGFVSDFVGATVAEGPLLLALVLPDGPPIGTTLVERTEAIVELLMPLFYAHVGQVVDVYSLGNDFRWLPLAVVVFFGCLGKFLGTVLPLLYFKMPLRDSLTSGFIMSLRGQVELFTYIHWLDYGMVKTETFTMLVLCALLITAISGPMIAILDRPIGSYTIRSNKRRTIEQLPPNAELHMLTCIYDQENVPAILKLLDASHAPVAAYALHLVELTGRATPIIISHQRPRIATNHKHAQSSKPIISAFKNYEKETSEHVQVHAFIVVSPYNIMYRDIVRLALEKKACLVIMPFHMRYNEVCDNTGTAYQIERMVNAAVQSHAPCSIGIFVDRGRHRNWAAAAASSSALYDEPYRIMVIFLGGPDSREALTYANRMVGKRNVTMEVVRFVLSDDNNEDKREDDKAVEMFVANNLRRQNVVYNEMVVKDGLETVSAIRRLNDGNYDLWIVGRGRE</sequence>
<dbReference type="GO" id="GO:0006813">
    <property type="term" value="P:potassium ion transport"/>
    <property type="evidence" value="ECO:0007669"/>
    <property type="project" value="UniProtKB-KW"/>
</dbReference>